<organism evidence="2 3">
    <name type="scientific">Sphingomonas hengshuiensis</name>
    <dbReference type="NCBI Taxonomy" id="1609977"/>
    <lineage>
        <taxon>Bacteria</taxon>
        <taxon>Pseudomonadati</taxon>
        <taxon>Pseudomonadota</taxon>
        <taxon>Alphaproteobacteria</taxon>
        <taxon>Sphingomonadales</taxon>
        <taxon>Sphingomonadaceae</taxon>
        <taxon>Sphingomonas</taxon>
    </lineage>
</organism>
<dbReference type="Pfam" id="PF07396">
    <property type="entry name" value="Porin_O_P"/>
    <property type="match status" value="1"/>
</dbReference>
<comment type="caution">
    <text evidence="2">The sequence shown here is derived from an EMBL/GenBank/DDBJ whole genome shotgun (WGS) entry which is preliminary data.</text>
</comment>
<dbReference type="Proteomes" id="UP000248614">
    <property type="component" value="Unassembled WGS sequence"/>
</dbReference>
<evidence type="ECO:0008006" key="4">
    <source>
        <dbReference type="Google" id="ProtNLM"/>
    </source>
</evidence>
<dbReference type="EMBL" id="QFNF01000033">
    <property type="protein sequence ID" value="PZO75525.1"/>
    <property type="molecule type" value="Genomic_DNA"/>
</dbReference>
<accession>A0A2W5AWT3</accession>
<reference evidence="2 3" key="1">
    <citation type="submission" date="2017-08" db="EMBL/GenBank/DDBJ databases">
        <title>Infants hospitalized years apart are colonized by the same room-sourced microbial strains.</title>
        <authorList>
            <person name="Brooks B."/>
            <person name="Olm M.R."/>
            <person name="Firek B.A."/>
            <person name="Baker R."/>
            <person name="Thomas B.C."/>
            <person name="Morowitz M.J."/>
            <person name="Banfield J.F."/>
        </authorList>
    </citation>
    <scope>NUCLEOTIDE SEQUENCE [LARGE SCALE GENOMIC DNA]</scope>
    <source>
        <strain evidence="2">S2_018_000_R3_110</strain>
    </source>
</reference>
<dbReference type="InterPro" id="IPR010870">
    <property type="entry name" value="Porin_O/P"/>
</dbReference>
<dbReference type="InterPro" id="IPR023614">
    <property type="entry name" value="Porin_dom_sf"/>
</dbReference>
<dbReference type="Gene3D" id="2.40.160.10">
    <property type="entry name" value="Porin"/>
    <property type="match status" value="1"/>
</dbReference>
<dbReference type="AlphaFoldDB" id="A0A2W5AWT3"/>
<dbReference type="SUPFAM" id="SSF56935">
    <property type="entry name" value="Porins"/>
    <property type="match status" value="1"/>
</dbReference>
<sequence length="407" mass="43341">MAKGGTMRFSRTCVAAMTLLATPAAALAQEQGRRNRDVFIASGEEDPLSIGDEDVYIDVAPFVEFDAGWSTASRDALIGPGDDQRARIGRGWLFFDYGLGSDVTGLAVVNFSNIDDTPLQYLWIDYQPTDRLTLRFGQQDANFSMQQRMGSRPALFADVAENGTLQAPAAVGVSILYGGDRFSIQAGVEGNDINDSPFGNGINLSGRATVAPWMQGEDAVHLGLAVAASHDRRLPLSYAGSAGTGIVDASPVKTDDFGPRGRSRSANAEAAATFGRFTLQSEYTVLRADATQRPAATLHGGYLGALFFLTGDHRSYSAATGLFERVDPTTSLAQGGAGAVEVGARVGHLDLGDAEPEAGAQTSVAAIVNWYPTKRFRVTATHVRTSIDRREREGTIGSTLLRASFVY</sequence>
<gene>
    <name evidence="2" type="ORF">DI632_12005</name>
</gene>
<feature type="signal peptide" evidence="1">
    <location>
        <begin position="1"/>
        <end position="28"/>
    </location>
</feature>
<evidence type="ECO:0000313" key="2">
    <source>
        <dbReference type="EMBL" id="PZO75525.1"/>
    </source>
</evidence>
<name>A0A2W5AWT3_9SPHN</name>
<proteinExistence type="predicted"/>
<keyword evidence="1" id="KW-0732">Signal</keyword>
<feature type="chain" id="PRO_5015967956" description="Porin" evidence="1">
    <location>
        <begin position="29"/>
        <end position="407"/>
    </location>
</feature>
<evidence type="ECO:0000256" key="1">
    <source>
        <dbReference type="SAM" id="SignalP"/>
    </source>
</evidence>
<evidence type="ECO:0000313" key="3">
    <source>
        <dbReference type="Proteomes" id="UP000248614"/>
    </source>
</evidence>
<protein>
    <recommendedName>
        <fullName evidence="4">Porin</fullName>
    </recommendedName>
</protein>